<dbReference type="Proteomes" id="UP000037530">
    <property type="component" value="Unassembled WGS sequence"/>
</dbReference>
<reference evidence="12" key="1">
    <citation type="submission" date="2015-08" db="EMBL/GenBank/DDBJ databases">
        <title>Vibrio galatheae sp. nov., a novel member of the Vibrionaceae family isolated from the Solomon Islands.</title>
        <authorList>
            <person name="Giubergia S."/>
            <person name="Machado H."/>
            <person name="Mateiu R.V."/>
            <person name="Gram L."/>
        </authorList>
    </citation>
    <scope>NUCLEOTIDE SEQUENCE [LARGE SCALE GENOMIC DNA]</scope>
    <source>
        <strain evidence="12">DSM 19134</strain>
    </source>
</reference>
<comment type="caution">
    <text evidence="11">The sequence shown here is derived from an EMBL/GenBank/DDBJ whole genome shotgun (WGS) entry which is preliminary data.</text>
</comment>
<organism evidence="11 12">
    <name type="scientific">Vibrio hepatarius</name>
    <dbReference type="NCBI Taxonomy" id="171383"/>
    <lineage>
        <taxon>Bacteria</taxon>
        <taxon>Pseudomonadati</taxon>
        <taxon>Pseudomonadota</taxon>
        <taxon>Gammaproteobacteria</taxon>
        <taxon>Vibrionales</taxon>
        <taxon>Vibrionaceae</taxon>
        <taxon>Vibrio</taxon>
        <taxon>Vibrio oreintalis group</taxon>
    </lineage>
</organism>
<comment type="similarity">
    <text evidence="8 9">Belongs to the TRAP transporter small permease family.</text>
</comment>
<dbReference type="AlphaFoldDB" id="A0A0M0I447"/>
<keyword evidence="7" id="KW-0472">Membrane</keyword>
<evidence type="ECO:0000256" key="5">
    <source>
        <dbReference type="ARBA" id="ARBA00022692"/>
    </source>
</evidence>
<keyword evidence="4 9" id="KW-0997">Cell inner membrane</keyword>
<dbReference type="GO" id="GO:0005886">
    <property type="term" value="C:plasma membrane"/>
    <property type="evidence" value="ECO:0007669"/>
    <property type="project" value="UniProtKB-SubCell"/>
</dbReference>
<feature type="domain" description="Tripartite ATP-independent periplasmic transporters DctQ component" evidence="10">
    <location>
        <begin position="31"/>
        <end position="152"/>
    </location>
</feature>
<evidence type="ECO:0000256" key="2">
    <source>
        <dbReference type="ARBA" id="ARBA00022448"/>
    </source>
</evidence>
<comment type="function">
    <text evidence="9">Part of the tripartite ATP-independent periplasmic (TRAP) transport system.</text>
</comment>
<comment type="subcellular location">
    <subcellularLocation>
        <location evidence="1 9">Cell inner membrane</location>
        <topology evidence="1 9">Multi-pass membrane protein</topology>
    </subcellularLocation>
</comment>
<evidence type="ECO:0000256" key="6">
    <source>
        <dbReference type="ARBA" id="ARBA00022989"/>
    </source>
</evidence>
<keyword evidence="3" id="KW-1003">Cell membrane</keyword>
<name>A0A0M0I447_9VIBR</name>
<sequence>MRGIFHWLDRYIQKAEAALLIGSVLLIALNSIANVLGRYLFSHSLYFSEELNYFLIIAVTFIGCSYAARQSRHIRMTAFTDMLPKRWQTLANGVIYLLTAVLVAVLTWYAWQYIAKVSQMGRLSPALQVPLSWVYLIAPIGLFFSTVQFTRVGLRHIKRFVQLTVLSRSVRHAGSLNTNRLNANRKQEKAL</sequence>
<keyword evidence="2 9" id="KW-0813">Transport</keyword>
<evidence type="ECO:0000256" key="9">
    <source>
        <dbReference type="RuleBase" id="RU369079"/>
    </source>
</evidence>
<gene>
    <name evidence="11" type="ORF">AKJ31_00525</name>
</gene>
<evidence type="ECO:0000313" key="12">
    <source>
        <dbReference type="Proteomes" id="UP000037530"/>
    </source>
</evidence>
<evidence type="ECO:0000313" key="11">
    <source>
        <dbReference type="EMBL" id="KOO08887.1"/>
    </source>
</evidence>
<keyword evidence="5" id="KW-0812">Transmembrane</keyword>
<proteinExistence type="inferred from homology"/>
<dbReference type="GO" id="GO:0022857">
    <property type="term" value="F:transmembrane transporter activity"/>
    <property type="evidence" value="ECO:0007669"/>
    <property type="project" value="UniProtKB-UniRule"/>
</dbReference>
<dbReference type="PANTHER" id="PTHR35011:SF2">
    <property type="entry name" value="2,3-DIKETO-L-GULONATE TRAP TRANSPORTER SMALL PERMEASE PROTEIN YIAM"/>
    <property type="match status" value="1"/>
</dbReference>
<evidence type="ECO:0000259" key="10">
    <source>
        <dbReference type="Pfam" id="PF04290"/>
    </source>
</evidence>
<dbReference type="PATRIC" id="fig|171383.3.peg.108"/>
<evidence type="ECO:0000256" key="3">
    <source>
        <dbReference type="ARBA" id="ARBA00022475"/>
    </source>
</evidence>
<keyword evidence="6" id="KW-1133">Transmembrane helix</keyword>
<dbReference type="Pfam" id="PF04290">
    <property type="entry name" value="DctQ"/>
    <property type="match status" value="1"/>
</dbReference>
<accession>A0A0M0I447</accession>
<evidence type="ECO:0000256" key="1">
    <source>
        <dbReference type="ARBA" id="ARBA00004429"/>
    </source>
</evidence>
<dbReference type="InterPro" id="IPR055348">
    <property type="entry name" value="DctQ"/>
</dbReference>
<keyword evidence="12" id="KW-1185">Reference proteome</keyword>
<dbReference type="EMBL" id="LHPI01000001">
    <property type="protein sequence ID" value="KOO08887.1"/>
    <property type="molecule type" value="Genomic_DNA"/>
</dbReference>
<dbReference type="RefSeq" id="WP_053407138.1">
    <property type="nucleotide sequence ID" value="NZ_DAIPHI010000005.1"/>
</dbReference>
<comment type="subunit">
    <text evidence="9">The complex comprises the extracytoplasmic solute receptor protein and the two transmembrane proteins.</text>
</comment>
<dbReference type="InterPro" id="IPR007387">
    <property type="entry name" value="TRAP_DctQ"/>
</dbReference>
<dbReference type="STRING" id="171383.AKJ31_00525"/>
<evidence type="ECO:0000256" key="4">
    <source>
        <dbReference type="ARBA" id="ARBA00022519"/>
    </source>
</evidence>
<dbReference type="OrthoDB" id="5465095at2"/>
<evidence type="ECO:0000256" key="8">
    <source>
        <dbReference type="ARBA" id="ARBA00038436"/>
    </source>
</evidence>
<dbReference type="PANTHER" id="PTHR35011">
    <property type="entry name" value="2,3-DIKETO-L-GULONATE TRAP TRANSPORTER SMALL PERMEASE PROTEIN YIAM"/>
    <property type="match status" value="1"/>
</dbReference>
<evidence type="ECO:0000256" key="7">
    <source>
        <dbReference type="ARBA" id="ARBA00023136"/>
    </source>
</evidence>
<dbReference type="GO" id="GO:0015740">
    <property type="term" value="P:C4-dicarboxylate transport"/>
    <property type="evidence" value="ECO:0007669"/>
    <property type="project" value="TreeGrafter"/>
</dbReference>
<protein>
    <recommendedName>
        <fullName evidence="9">TRAP transporter small permease protein</fullName>
    </recommendedName>
</protein>